<evidence type="ECO:0000313" key="3">
    <source>
        <dbReference type="Proteomes" id="UP001556196"/>
    </source>
</evidence>
<keyword evidence="3" id="KW-1185">Reference proteome</keyword>
<dbReference type="RefSeq" id="WP_367723880.1">
    <property type="nucleotide sequence ID" value="NZ_JBFOCI010000003.1"/>
</dbReference>
<protein>
    <submittedName>
        <fullName evidence="2">Uncharacterized protein</fullName>
    </submittedName>
</protein>
<proteinExistence type="predicted"/>
<evidence type="ECO:0000313" key="2">
    <source>
        <dbReference type="EMBL" id="MEW9806752.1"/>
    </source>
</evidence>
<reference evidence="2 3" key="1">
    <citation type="submission" date="2024-06" db="EMBL/GenBank/DDBJ databases">
        <authorList>
            <person name="Tuo L."/>
        </authorList>
    </citation>
    <scope>NUCLEOTIDE SEQUENCE [LARGE SCALE GENOMIC DNA]</scope>
    <source>
        <strain evidence="2 3">ZMM04-5</strain>
    </source>
</reference>
<comment type="caution">
    <text evidence="2">The sequence shown here is derived from an EMBL/GenBank/DDBJ whole genome shotgun (WGS) entry which is preliminary data.</text>
</comment>
<feature type="signal peptide" evidence="1">
    <location>
        <begin position="1"/>
        <end position="26"/>
    </location>
</feature>
<dbReference type="EMBL" id="JBFOCI010000003">
    <property type="protein sequence ID" value="MEW9806752.1"/>
    <property type="molecule type" value="Genomic_DNA"/>
</dbReference>
<keyword evidence="1" id="KW-0732">Signal</keyword>
<accession>A0ABV3R2G9</accession>
<feature type="chain" id="PRO_5046200455" evidence="1">
    <location>
        <begin position="27"/>
        <end position="162"/>
    </location>
</feature>
<organism evidence="2 3">
    <name type="scientific">Mesorhizobium marinum</name>
    <dbReference type="NCBI Taxonomy" id="3228790"/>
    <lineage>
        <taxon>Bacteria</taxon>
        <taxon>Pseudomonadati</taxon>
        <taxon>Pseudomonadota</taxon>
        <taxon>Alphaproteobacteria</taxon>
        <taxon>Hyphomicrobiales</taxon>
        <taxon>Phyllobacteriaceae</taxon>
        <taxon>Mesorhizobium</taxon>
    </lineage>
</organism>
<gene>
    <name evidence="2" type="ORF">ABUE31_12240</name>
</gene>
<name>A0ABV3R2G9_9HYPH</name>
<sequence length="162" mass="17572">MPASRIFNAALIAVPMLISAVATAQALPSHGSPITIRNDRGGQVIHYALKMLRLKEAGRSVRFSGRCDSACTLYLALPRSKSCVTPSASFGFHLPYGASRRGNQVAAQYLLSSYPGWVRSWVASQGGLNGQIKTMSYGYASRFLPTCPQADRKLALPQLRTR</sequence>
<evidence type="ECO:0000256" key="1">
    <source>
        <dbReference type="SAM" id="SignalP"/>
    </source>
</evidence>
<dbReference type="Proteomes" id="UP001556196">
    <property type="component" value="Unassembled WGS sequence"/>
</dbReference>